<accession>A0ABN9R4D5</accession>
<feature type="non-terminal residue" evidence="2">
    <location>
        <position position="1"/>
    </location>
</feature>
<protein>
    <submittedName>
        <fullName evidence="2">Uncharacterized protein</fullName>
    </submittedName>
</protein>
<dbReference type="EMBL" id="CAUYUJ010005440">
    <property type="protein sequence ID" value="CAK0813642.1"/>
    <property type="molecule type" value="Genomic_DNA"/>
</dbReference>
<name>A0ABN9R4D5_9DINO</name>
<reference evidence="2" key="1">
    <citation type="submission" date="2023-10" db="EMBL/GenBank/DDBJ databases">
        <authorList>
            <person name="Chen Y."/>
            <person name="Shah S."/>
            <person name="Dougan E. K."/>
            <person name="Thang M."/>
            <person name="Chan C."/>
        </authorList>
    </citation>
    <scope>NUCLEOTIDE SEQUENCE [LARGE SCALE GENOMIC DNA]</scope>
</reference>
<proteinExistence type="predicted"/>
<keyword evidence="3" id="KW-1185">Reference proteome</keyword>
<evidence type="ECO:0000256" key="1">
    <source>
        <dbReference type="SAM" id="MobiDB-lite"/>
    </source>
</evidence>
<dbReference type="InterPro" id="IPR015943">
    <property type="entry name" value="WD40/YVTN_repeat-like_dom_sf"/>
</dbReference>
<feature type="region of interest" description="Disordered" evidence="1">
    <location>
        <begin position="348"/>
        <end position="376"/>
    </location>
</feature>
<gene>
    <name evidence="2" type="ORF">PCOR1329_LOCUS17491</name>
</gene>
<dbReference type="Gene3D" id="2.130.10.10">
    <property type="entry name" value="YVTN repeat-like/Quinoprotein amine dehydrogenase"/>
    <property type="match status" value="1"/>
</dbReference>
<sequence>DGTALWEFRPASPVWNMVPQYGKDGDTVMFSDFEGTAYCLDIQTGALQWQHDGAMGTYTQSFALYLAAADLLYTMGLKNEGSYSYEHKNCNPFPAPGILPACGTWPGSPGWAKALNASSGRTRWELDLAEPPAAAGLGEMHQGASRGTRLIIATGHNCMYGSKSRIYAVDPTVGNTYWEKDGPTLWTNQCAGDFEGADIRRAMGGRASCHPSSWSMPAMDTNGDLYVGSQVGELQRWGTEDGTHGARKIELLSTLTTGVAFQDFGGPGVRPGHHGRCDVHVAHRLQHERRRVPHRLRRLGADAVEAEQQQRVPLFPRQQPELSSRARRSPRAVAARLGAIRWRPGPFPFGSDSASRSNSRPARTRARQAAARGHGSNGGMGLALQLLGREFSVQQLRHQLHGDLALRCLCRRCLFKEQLALAVKACWVHGSAGPEPPWLANCSPELAALPLSHSSSPSFFGYPRVLCLATPRLLHSDVAGPSNR</sequence>
<evidence type="ECO:0000313" key="3">
    <source>
        <dbReference type="Proteomes" id="UP001189429"/>
    </source>
</evidence>
<dbReference type="SUPFAM" id="SSF50998">
    <property type="entry name" value="Quinoprotein alcohol dehydrogenase-like"/>
    <property type="match status" value="1"/>
</dbReference>
<dbReference type="InterPro" id="IPR011047">
    <property type="entry name" value="Quinoprotein_ADH-like_sf"/>
</dbReference>
<organism evidence="2 3">
    <name type="scientific">Prorocentrum cordatum</name>
    <dbReference type="NCBI Taxonomy" id="2364126"/>
    <lineage>
        <taxon>Eukaryota</taxon>
        <taxon>Sar</taxon>
        <taxon>Alveolata</taxon>
        <taxon>Dinophyceae</taxon>
        <taxon>Prorocentrales</taxon>
        <taxon>Prorocentraceae</taxon>
        <taxon>Prorocentrum</taxon>
    </lineage>
</organism>
<comment type="caution">
    <text evidence="2">The sequence shown here is derived from an EMBL/GenBank/DDBJ whole genome shotgun (WGS) entry which is preliminary data.</text>
</comment>
<evidence type="ECO:0000313" key="2">
    <source>
        <dbReference type="EMBL" id="CAK0813642.1"/>
    </source>
</evidence>
<dbReference type="Proteomes" id="UP001189429">
    <property type="component" value="Unassembled WGS sequence"/>
</dbReference>